<evidence type="ECO:0000313" key="2">
    <source>
        <dbReference type="EMBL" id="NLR29942.1"/>
    </source>
</evidence>
<protein>
    <recommendedName>
        <fullName evidence="1">WxL domain-containing protein</fullName>
    </recommendedName>
</protein>
<organism evidence="2 3">
    <name type="scientific">Levilactobacillus tujiorum</name>
    <dbReference type="NCBI Taxonomy" id="2912243"/>
    <lineage>
        <taxon>Bacteria</taxon>
        <taxon>Bacillati</taxon>
        <taxon>Bacillota</taxon>
        <taxon>Bacilli</taxon>
        <taxon>Lactobacillales</taxon>
        <taxon>Lactobacillaceae</taxon>
        <taxon>Levilactobacillus</taxon>
    </lineage>
</organism>
<dbReference type="SUPFAM" id="SSF49899">
    <property type="entry name" value="Concanavalin A-like lectins/glucanases"/>
    <property type="match status" value="1"/>
</dbReference>
<evidence type="ECO:0000313" key="3">
    <source>
        <dbReference type="Proteomes" id="UP000707477"/>
    </source>
</evidence>
<dbReference type="Gene3D" id="2.60.120.200">
    <property type="match status" value="1"/>
</dbReference>
<gene>
    <name evidence="2" type="ORF">HEQ44_07070</name>
</gene>
<dbReference type="InterPro" id="IPR013320">
    <property type="entry name" value="ConA-like_dom_sf"/>
</dbReference>
<comment type="caution">
    <text evidence="2">The sequence shown here is derived from an EMBL/GenBank/DDBJ whole genome shotgun (WGS) entry which is preliminary data.</text>
</comment>
<sequence>MGFWFYFGNKGDAAGEGMAFVVQNSPDKDQTLGLSGQSLGVWGLVSDGGQNKAADIARTAIQKSWALELDTHVDADYRNLTGYFDGARATRNNPHIAYASPADKDYYINVPEAGVSRSGNYTLQHYHANPLVHGADGNWHHLTMMWHPAREYLEYYYDDIDPVTNEQREWFNSDSFHVKKDDITAGEQDLTKVFWGITGSTGPFNASNNLVMIDHSSSLGKVTTAVHLDNKTQQREVMAGDKVAAGDQLTYRYEFDYQPTEDEQALAPLTMTMPVPEGLAMSQGRVAYDDHTEDQIGSPQDGQLKMTWSKSLTQKRHHATVTLTGRALPAQQTTTRPAAIANFYGDNYQTSLKAPEYQVAGGLYLQLKNLGDDVQVVKRHEAATVKVRLQNGDLPLEPAVVAQYPLHIKLNGAVHSLAEFDGQLSGDTYQLRLPGKVLHEGENTLELQATDGDKQSNNLSISLVQSPGTLSFEQVPQQVSFASGTLTGQKLELGRNHDWQLAVRDERGPQKHWRLQVALHEDFMTDTHRELRGQPIVIKSGALQQPVDPEGATVIDKQSQSDSEVTWLEDELKKEKMDILLAVAADALHGQYSGTLQWTLTNAE</sequence>
<name>A0ABX1L7J7_9LACO</name>
<dbReference type="Pfam" id="PF13731">
    <property type="entry name" value="WxL"/>
    <property type="match status" value="1"/>
</dbReference>
<dbReference type="Proteomes" id="UP000707477">
    <property type="component" value="Unassembled WGS sequence"/>
</dbReference>
<keyword evidence="3" id="KW-1185">Reference proteome</keyword>
<proteinExistence type="predicted"/>
<evidence type="ECO:0000259" key="1">
    <source>
        <dbReference type="Pfam" id="PF13731"/>
    </source>
</evidence>
<accession>A0ABX1L7J7</accession>
<dbReference type="InterPro" id="IPR027994">
    <property type="entry name" value="WxL_dom"/>
</dbReference>
<feature type="domain" description="WxL" evidence="1">
    <location>
        <begin position="467"/>
        <end position="602"/>
    </location>
</feature>
<reference evidence="2 3" key="1">
    <citation type="submission" date="2020-03" db="EMBL/GenBank/DDBJ databases">
        <authorList>
            <person name="Zhang Z."/>
            <person name="Guo Z."/>
            <person name="Hou Q."/>
            <person name="Shen X."/>
        </authorList>
    </citation>
    <scope>NUCLEOTIDE SEQUENCE [LARGE SCALE GENOMIC DNA]</scope>
    <source>
        <strain evidence="2 3">HBUAS51329</strain>
    </source>
</reference>
<dbReference type="RefSeq" id="WP_168850665.1">
    <property type="nucleotide sequence ID" value="NZ_JAAVSD010000017.1"/>
</dbReference>
<dbReference type="EMBL" id="JAAVSD010000017">
    <property type="protein sequence ID" value="NLR29942.1"/>
    <property type="molecule type" value="Genomic_DNA"/>
</dbReference>